<dbReference type="EMBL" id="CAAHFH010000001">
    <property type="protein sequence ID" value="VGO19378.1"/>
    <property type="molecule type" value="Genomic_DNA"/>
</dbReference>
<dbReference type="InterPro" id="IPR013320">
    <property type="entry name" value="ConA-like_dom_sf"/>
</dbReference>
<reference evidence="2 3" key="1">
    <citation type="submission" date="2019-04" db="EMBL/GenBank/DDBJ databases">
        <authorList>
            <person name="Van Vliet M D."/>
        </authorList>
    </citation>
    <scope>NUCLEOTIDE SEQUENCE [LARGE SCALE GENOMIC DNA]</scope>
    <source>
        <strain evidence="2 3">F21</strain>
    </source>
</reference>
<evidence type="ECO:0000256" key="1">
    <source>
        <dbReference type="SAM" id="SignalP"/>
    </source>
</evidence>
<dbReference type="Pfam" id="PF13385">
    <property type="entry name" value="Laminin_G_3"/>
    <property type="match status" value="1"/>
</dbReference>
<protein>
    <recommendedName>
        <fullName evidence="4">LamG-like jellyroll fold domain-containing protein</fullName>
    </recommendedName>
</protein>
<evidence type="ECO:0008006" key="4">
    <source>
        <dbReference type="Google" id="ProtNLM"/>
    </source>
</evidence>
<name>A0A6C2UGX9_9BACT</name>
<dbReference type="Gene3D" id="2.60.120.200">
    <property type="match status" value="1"/>
</dbReference>
<evidence type="ECO:0000313" key="3">
    <source>
        <dbReference type="Proteomes" id="UP000346198"/>
    </source>
</evidence>
<evidence type="ECO:0000313" key="2">
    <source>
        <dbReference type="EMBL" id="VGO19378.1"/>
    </source>
</evidence>
<organism evidence="2 3">
    <name type="scientific">Pontiella sulfatireligans</name>
    <dbReference type="NCBI Taxonomy" id="2750658"/>
    <lineage>
        <taxon>Bacteria</taxon>
        <taxon>Pseudomonadati</taxon>
        <taxon>Kiritimatiellota</taxon>
        <taxon>Kiritimatiellia</taxon>
        <taxon>Kiritimatiellales</taxon>
        <taxon>Pontiellaceae</taxon>
        <taxon>Pontiella</taxon>
    </lineage>
</organism>
<proteinExistence type="predicted"/>
<dbReference type="Proteomes" id="UP000346198">
    <property type="component" value="Unassembled WGS sequence"/>
</dbReference>
<gene>
    <name evidence="2" type="ORF">SCARR_01436</name>
</gene>
<sequence>MQTCITRSICITVVAMAVSSFGSIYTNDMDYVLGDVKQAFIQNKISTEAQCNNLLVGFQKMGVNGIRVPIFATGLDPNKPMFDYFYQQAVAQGFLVFANPAQSSGGHRIACGVLGGDRYPVKDDPVATQTLINRIQDFAAEYPCKWINAFNEDGQAGAVWSADQMNTIYSTLHTNLNGAEQVGPGVWGIPASIQVLNNTDMRDYIAVATTHNLGFHHSSWSTFIALADAANLPVWDSEVNHYDKYGTGTRLEAAIANEVDGLVLYDSWKGISLTDGSVSSANQTQMALYLKSTPGLVANWSMNEESGITVPDDSGSGFDGVTTNAAWTDGMDGNALLLNGSNALVTIPAAAFGTIRDEVTVAMWVFGGTNQPSDDSVFYAEDASGNRIINIHLPWSDSKVYWDVGNGNGYDRISKTAASNLFMNAWNHWVFTKNAAVGSMKVYVNGEPWHSGTGKTKVPAGIISAAIGTEMNGTFYDGRVDDVRLYNYALSTNDVSNLYQSYPYVAGTYELEISSGGIVDDGFGGQTITFSVVDSFLGHNYRIQGADDLVNSDWKDASRIVPGNGGELQIAIPMDSGKTNQFYRLEVWK</sequence>
<feature type="chain" id="PRO_5025669171" description="LamG-like jellyroll fold domain-containing protein" evidence="1">
    <location>
        <begin position="23"/>
        <end position="589"/>
    </location>
</feature>
<dbReference type="SUPFAM" id="SSF51445">
    <property type="entry name" value="(Trans)glycosidases"/>
    <property type="match status" value="1"/>
</dbReference>
<feature type="signal peptide" evidence="1">
    <location>
        <begin position="1"/>
        <end position="22"/>
    </location>
</feature>
<dbReference type="AlphaFoldDB" id="A0A6C2UGX9"/>
<keyword evidence="1" id="KW-0732">Signal</keyword>
<keyword evidence="3" id="KW-1185">Reference proteome</keyword>
<dbReference type="InterPro" id="IPR017853">
    <property type="entry name" value="GH"/>
</dbReference>
<dbReference type="SUPFAM" id="SSF49899">
    <property type="entry name" value="Concanavalin A-like lectins/glucanases"/>
    <property type="match status" value="1"/>
</dbReference>
<accession>A0A6C2UGX9</accession>